<dbReference type="InterPro" id="IPR053183">
    <property type="entry name" value="ASL1"/>
</dbReference>
<evidence type="ECO:0000313" key="3">
    <source>
        <dbReference type="Proteomes" id="UP001214530"/>
    </source>
</evidence>
<feature type="domain" description="Asl1-like glycosyl hydrolase catalytic" evidence="1">
    <location>
        <begin position="54"/>
        <end position="281"/>
    </location>
</feature>
<dbReference type="PROSITE" id="PS51257">
    <property type="entry name" value="PROKAR_LIPOPROTEIN"/>
    <property type="match status" value="1"/>
</dbReference>
<dbReference type="GO" id="GO:0016787">
    <property type="term" value="F:hydrolase activity"/>
    <property type="evidence" value="ECO:0007669"/>
    <property type="project" value="UniProtKB-KW"/>
</dbReference>
<proteinExistence type="predicted"/>
<dbReference type="Gene3D" id="3.20.20.80">
    <property type="entry name" value="Glycosidases"/>
    <property type="match status" value="1"/>
</dbReference>
<keyword evidence="2" id="KW-0378">Hydrolase</keyword>
<protein>
    <submittedName>
        <fullName evidence="2">Glycosyl hydrolase</fullName>
    </submittedName>
</protein>
<evidence type="ECO:0000259" key="1">
    <source>
        <dbReference type="Pfam" id="PF11790"/>
    </source>
</evidence>
<dbReference type="EMBL" id="CP119313">
    <property type="protein sequence ID" value="WEK19246.1"/>
    <property type="molecule type" value="Genomic_DNA"/>
</dbReference>
<dbReference type="InterPro" id="IPR024655">
    <property type="entry name" value="Asl1_glyco_hydro_catalytic"/>
</dbReference>
<dbReference type="PANTHER" id="PTHR34154">
    <property type="entry name" value="ALKALI-SENSITIVE LINKAGE PROTEIN 1"/>
    <property type="match status" value="1"/>
</dbReference>
<dbReference type="Proteomes" id="UP001214530">
    <property type="component" value="Chromosome"/>
</dbReference>
<dbReference type="GO" id="GO:0071966">
    <property type="term" value="P:fungal-type cell wall polysaccharide metabolic process"/>
    <property type="evidence" value="ECO:0007669"/>
    <property type="project" value="TreeGrafter"/>
</dbReference>
<gene>
    <name evidence="2" type="ORF">P0Y49_20945</name>
</gene>
<accession>A0AAJ6B783</accession>
<evidence type="ECO:0000313" key="2">
    <source>
        <dbReference type="EMBL" id="WEK19246.1"/>
    </source>
</evidence>
<dbReference type="PANTHER" id="PTHR34154:SF3">
    <property type="entry name" value="ALKALI-SENSITIVE LINKAGE PROTEIN 1"/>
    <property type="match status" value="1"/>
</dbReference>
<reference evidence="2" key="1">
    <citation type="submission" date="2023-03" db="EMBL/GenBank/DDBJ databases">
        <title>Andean soil-derived lignocellulolytic bacterial consortium as a source of novel taxa and putative plastic-active enzymes.</title>
        <authorList>
            <person name="Diaz-Garcia L."/>
            <person name="Chuvochina M."/>
            <person name="Feuerriegel G."/>
            <person name="Bunk B."/>
            <person name="Sproer C."/>
            <person name="Streit W.R."/>
            <person name="Rodriguez L.M."/>
            <person name="Overmann J."/>
            <person name="Jimenez D.J."/>
        </authorList>
    </citation>
    <scope>NUCLEOTIDE SEQUENCE</scope>
    <source>
        <strain evidence="2">MAG 3858</strain>
    </source>
</reference>
<name>A0AAJ6B783_9SPHI</name>
<organism evidence="2 3">
    <name type="scientific">Candidatus Pedobacter colombiensis</name>
    <dbReference type="NCBI Taxonomy" id="3121371"/>
    <lineage>
        <taxon>Bacteria</taxon>
        <taxon>Pseudomonadati</taxon>
        <taxon>Bacteroidota</taxon>
        <taxon>Sphingobacteriia</taxon>
        <taxon>Sphingobacteriales</taxon>
        <taxon>Sphingobacteriaceae</taxon>
        <taxon>Pedobacter</taxon>
    </lineage>
</organism>
<dbReference type="SUPFAM" id="SSF51445">
    <property type="entry name" value="(Trans)glycosidases"/>
    <property type="match status" value="1"/>
</dbReference>
<dbReference type="AlphaFoldDB" id="A0AAJ6B783"/>
<dbReference type="Pfam" id="PF11790">
    <property type="entry name" value="Glyco_hydro_cc"/>
    <property type="match status" value="1"/>
</dbReference>
<dbReference type="InterPro" id="IPR017853">
    <property type="entry name" value="GH"/>
</dbReference>
<sequence length="292" mass="33113">MIKILNLLFIGCCTAIMGCSKSNVYIPTKAVSGNYTATGKKGADFSTNTKNGTWWGNTITLQSHWFYTWGTSVPFELVPQNCEFVPMFWSKANVTDANIAYVKQLKDQGRAKYVLGFNEPDLADQSNMTVQDALALWPQLETIGLPLGSPAASWPTRQWIYDFMDQAIAQKRRVDFICVHMYVGTDDVAFINVLQDLYNKYHKPIWITEFATVSDKATTMAENPFTPDMVLAFMQRLLPKLEALDFVQRYSWFSGSPTSSRLWPSSLVDANGNLTKLGKWYSEFKPNTEIKR</sequence>